<dbReference type="AlphaFoldDB" id="K2GVW7"/>
<sequence length="225" mass="26064">MKKIFSIAFLLLISQIFTESTSAINVTSHAWVQMNCNGWTFPPLTIYWNRWWHIWDRLNTSREGIISSNSEVSVFIDSNKLNVPNWWVQVSNYVPSAGQFYSIWNNNLTTLNLPNLVPSDRDRAIWQVVFKIRRMFVGSNNTYAFNWPYIYSPFTWAVPVQTNLWNLNKKFDPSTLTADEECMTIVPRWCWDWAVDAQQGEQCDAGAQNWQPGSSCSATCTNIVV</sequence>
<feature type="chain" id="PRO_5017383321" evidence="1">
    <location>
        <begin position="24"/>
        <end position="225"/>
    </location>
</feature>
<protein>
    <submittedName>
        <fullName evidence="2">Uncharacterized protein</fullName>
    </submittedName>
</protein>
<name>K2GVW7_9BACT</name>
<gene>
    <name evidence="2" type="ORF">ACD_3C00199G0001</name>
</gene>
<feature type="non-terminal residue" evidence="2">
    <location>
        <position position="225"/>
    </location>
</feature>
<keyword evidence="1" id="KW-0732">Signal</keyword>
<evidence type="ECO:0000256" key="1">
    <source>
        <dbReference type="SAM" id="SignalP"/>
    </source>
</evidence>
<organism evidence="2">
    <name type="scientific">uncultured bacterium</name>
    <name type="common">gcode 4</name>
    <dbReference type="NCBI Taxonomy" id="1234023"/>
    <lineage>
        <taxon>Bacteria</taxon>
        <taxon>environmental samples</taxon>
    </lineage>
</organism>
<reference evidence="2" key="1">
    <citation type="journal article" date="2012" name="Science">
        <title>Fermentation, hydrogen, and sulfur metabolism in multiple uncultivated bacterial phyla.</title>
        <authorList>
            <person name="Wrighton K.C."/>
            <person name="Thomas B.C."/>
            <person name="Sharon I."/>
            <person name="Miller C.S."/>
            <person name="Castelle C.J."/>
            <person name="VerBerkmoes N.C."/>
            <person name="Wilkins M.J."/>
            <person name="Hettich R.L."/>
            <person name="Lipton M.S."/>
            <person name="Williams K.H."/>
            <person name="Long P.E."/>
            <person name="Banfield J.F."/>
        </authorList>
    </citation>
    <scope>NUCLEOTIDE SEQUENCE [LARGE SCALE GENOMIC DNA]</scope>
</reference>
<feature type="signal peptide" evidence="1">
    <location>
        <begin position="1"/>
        <end position="23"/>
    </location>
</feature>
<dbReference type="EMBL" id="AMFJ01000473">
    <property type="protein sequence ID" value="EKE27485.1"/>
    <property type="molecule type" value="Genomic_DNA"/>
</dbReference>
<evidence type="ECO:0000313" key="2">
    <source>
        <dbReference type="EMBL" id="EKE27485.1"/>
    </source>
</evidence>
<proteinExistence type="predicted"/>
<comment type="caution">
    <text evidence="2">The sequence shown here is derived from an EMBL/GenBank/DDBJ whole genome shotgun (WGS) entry which is preliminary data.</text>
</comment>
<accession>K2GVW7</accession>